<dbReference type="EMBL" id="AAYY01000001">
    <property type="protein sequence ID" value="EDP45121.1"/>
    <property type="molecule type" value="Genomic_DNA"/>
</dbReference>
<feature type="region of interest" description="Disordered" evidence="1">
    <location>
        <begin position="1"/>
        <end position="37"/>
    </location>
</feature>
<gene>
    <name evidence="2" type="ORF">MGL_0110</name>
</gene>
<proteinExistence type="predicted"/>
<reference evidence="2 3" key="1">
    <citation type="journal article" date="2007" name="Proc. Natl. Acad. Sci. U.S.A.">
        <title>Dandruff-associated Malassezia genomes reveal convergent and divergent virulence traits shared with plant and human fungal pathogens.</title>
        <authorList>
            <person name="Xu J."/>
            <person name="Saunders C.W."/>
            <person name="Hu P."/>
            <person name="Grant R.A."/>
            <person name="Boekhout T."/>
            <person name="Kuramae E.E."/>
            <person name="Kronstad J.W."/>
            <person name="Deangelis Y.M."/>
            <person name="Reeder N.L."/>
            <person name="Johnstone K.R."/>
            <person name="Leland M."/>
            <person name="Fieno A.M."/>
            <person name="Begley W.M."/>
            <person name="Sun Y."/>
            <person name="Lacey M.P."/>
            <person name="Chaudhary T."/>
            <person name="Keough T."/>
            <person name="Chu L."/>
            <person name="Sears R."/>
            <person name="Yuan B."/>
            <person name="Dawson T.L.Jr."/>
        </authorList>
    </citation>
    <scope>NUCLEOTIDE SEQUENCE [LARGE SCALE GENOMIC DNA]</scope>
    <source>
        <strain evidence="3">ATCC MYA-4612 / CBS 7966</strain>
    </source>
</reference>
<evidence type="ECO:0000256" key="1">
    <source>
        <dbReference type="SAM" id="MobiDB-lite"/>
    </source>
</evidence>
<dbReference type="GeneID" id="5856641"/>
<dbReference type="AlphaFoldDB" id="A8PRR3"/>
<dbReference type="Proteomes" id="UP000008837">
    <property type="component" value="Unassembled WGS sequence"/>
</dbReference>
<accession>A8PRR3</accession>
<dbReference type="VEuPathDB" id="FungiDB:MGL_0110"/>
<dbReference type="STRING" id="425265.A8PRR3"/>
<keyword evidence="3" id="KW-1185">Reference proteome</keyword>
<feature type="region of interest" description="Disordered" evidence="1">
    <location>
        <begin position="96"/>
        <end position="118"/>
    </location>
</feature>
<dbReference type="SUPFAM" id="SSF158573">
    <property type="entry name" value="GINS helical bundle-like"/>
    <property type="match status" value="1"/>
</dbReference>
<comment type="caution">
    <text evidence="2">The sequence shown here is derived from an EMBL/GenBank/DDBJ whole genome shotgun (WGS) entry which is preliminary data.</text>
</comment>
<evidence type="ECO:0000313" key="3">
    <source>
        <dbReference type="Proteomes" id="UP000008837"/>
    </source>
</evidence>
<evidence type="ECO:0000313" key="2">
    <source>
        <dbReference type="EMBL" id="EDP45121.1"/>
    </source>
</evidence>
<protein>
    <submittedName>
        <fullName evidence="2">Uncharacterized protein</fullName>
    </submittedName>
</protein>
<dbReference type="InterPro" id="IPR036224">
    <property type="entry name" value="GINS_bundle-like_dom_sf"/>
</dbReference>
<dbReference type="Gene3D" id="1.20.58.1030">
    <property type="match status" value="1"/>
</dbReference>
<dbReference type="OrthoDB" id="338231at2759"/>
<name>A8PRR3_MALGO</name>
<sequence length="118" mass="12840">MSHAKYVWHEDDETEESSVAGASGPAMDPASAANEQVTVTASDDRPAIIRLAHAWLNERGSPEMQPWPVEIVETVMDQLQQQQSILDSLISDISTSRRGAIPPESRATGRRTVQVASS</sequence>
<dbReference type="InParanoid" id="A8PRR3"/>
<organism evidence="2 3">
    <name type="scientific">Malassezia globosa (strain ATCC MYA-4612 / CBS 7966)</name>
    <name type="common">Dandruff-associated fungus</name>
    <dbReference type="NCBI Taxonomy" id="425265"/>
    <lineage>
        <taxon>Eukaryota</taxon>
        <taxon>Fungi</taxon>
        <taxon>Dikarya</taxon>
        <taxon>Basidiomycota</taxon>
        <taxon>Ustilaginomycotina</taxon>
        <taxon>Malasseziomycetes</taxon>
        <taxon>Malasseziales</taxon>
        <taxon>Malasseziaceae</taxon>
        <taxon>Malassezia</taxon>
    </lineage>
</organism>
<dbReference type="RefSeq" id="XP_001732335.1">
    <property type="nucleotide sequence ID" value="XM_001732283.1"/>
</dbReference>
<dbReference type="KEGG" id="mgl:MGL_0110"/>